<evidence type="ECO:0000256" key="1">
    <source>
        <dbReference type="SAM" id="Coils"/>
    </source>
</evidence>
<feature type="domain" description="Copper amine oxidase-like N-terminal" evidence="2">
    <location>
        <begin position="75"/>
        <end position="138"/>
    </location>
</feature>
<reference evidence="3" key="1">
    <citation type="submission" date="2016-10" db="EMBL/GenBank/DDBJ databases">
        <title>Draft genome sequences of four alkaliphilic bacteria belonging to the Anaerobacillus genus.</title>
        <authorList>
            <person name="Bassil N.M."/>
            <person name="Lloyd J.R."/>
        </authorList>
    </citation>
    <scope>NUCLEOTIDE SEQUENCE [LARGE SCALE GENOMIC DNA]</scope>
    <source>
        <strain evidence="3">NB2006</strain>
    </source>
</reference>
<proteinExistence type="predicted"/>
<protein>
    <recommendedName>
        <fullName evidence="2">Copper amine oxidase-like N-terminal domain-containing protein</fullName>
    </recommendedName>
</protein>
<comment type="caution">
    <text evidence="3">The sequence shown here is derived from an EMBL/GenBank/DDBJ whole genome shotgun (WGS) entry which is preliminary data.</text>
</comment>
<dbReference type="InterPro" id="IPR036582">
    <property type="entry name" value="Mao_N_sf"/>
</dbReference>
<dbReference type="Gene3D" id="3.30.457.10">
    <property type="entry name" value="Copper amine oxidase-like, N-terminal domain"/>
    <property type="match status" value="1"/>
</dbReference>
<organism evidence="3">
    <name type="scientific">Anaerobacillus isosaccharinicus</name>
    <dbReference type="NCBI Taxonomy" id="1532552"/>
    <lineage>
        <taxon>Bacteria</taxon>
        <taxon>Bacillati</taxon>
        <taxon>Bacillota</taxon>
        <taxon>Bacilli</taxon>
        <taxon>Bacillales</taxon>
        <taxon>Bacillaceae</taxon>
        <taxon>Anaerobacillus</taxon>
    </lineage>
</organism>
<dbReference type="InterPro" id="IPR012854">
    <property type="entry name" value="Cu_amine_oxidase-like_N"/>
</dbReference>
<dbReference type="EMBL" id="LQXD01000096">
    <property type="protein sequence ID" value="OIJ16984.1"/>
    <property type="molecule type" value="Genomic_DNA"/>
</dbReference>
<dbReference type="AlphaFoldDB" id="A0A1S2LXE3"/>
<evidence type="ECO:0000259" key="2">
    <source>
        <dbReference type="Pfam" id="PF07833"/>
    </source>
</evidence>
<name>A0A1S2LXE3_9BACI</name>
<keyword evidence="1" id="KW-0175">Coiled coil</keyword>
<gene>
    <name evidence="3" type="ORF">AWH56_10830</name>
</gene>
<accession>A0A1S2LXE3</accession>
<evidence type="ECO:0000313" key="3">
    <source>
        <dbReference type="EMBL" id="OIJ16984.1"/>
    </source>
</evidence>
<dbReference type="Pfam" id="PF07833">
    <property type="entry name" value="Cu_amine_oxidN1"/>
    <property type="match status" value="1"/>
</dbReference>
<dbReference type="SUPFAM" id="SSF55383">
    <property type="entry name" value="Copper amine oxidase, domain N"/>
    <property type="match status" value="1"/>
</dbReference>
<feature type="coiled-coil region" evidence="1">
    <location>
        <begin position="124"/>
        <end position="158"/>
    </location>
</feature>
<sequence length="424" mass="48485">MDPPSLHQFKEIYLFMSNKVVLTTKAIEFFQRWMEKMSKMMKRVSLLTFLLFFIVSGVVIANNKYKGFNIVNVIVNGVTIKSDVPGINLDGRTLVPLRVISESLGAEVNWDDKSSTAKVVLSDQDGVRKKLTEANAKVHELNEKLSNSEKKFTELMADFAKNDLGKIEQEGNERSQPGPTWGSIKRDYYIIHYPQGYEKDAQKMRTNLDTAIAATLKEYQGFNLDNFFKNIADINVFISQTANRWASTGTWTILVWGNYHTDLHLLAQSAHAFPCCTNTGEEFNDSYFLKTTIHETFTLPHMYIVGSKKEGWNNVHSVPGWWGQGADDYFGHKYTPNSKALSFHKNRVIKDNLKTIHFSTTGITVANDYEDGIVLIGFLYETYGKEKFQKVLTSKEKTFEAAFLKEYGSYENLQKPFEAWLNKK</sequence>